<dbReference type="SUPFAM" id="SSF48371">
    <property type="entry name" value="ARM repeat"/>
    <property type="match status" value="4"/>
</dbReference>
<dbReference type="Pfam" id="PF24916">
    <property type="entry name" value="HEAT_GCN1_fung"/>
    <property type="match status" value="1"/>
</dbReference>
<feature type="repeat" description="HEAT" evidence="4">
    <location>
        <begin position="1540"/>
        <end position="1578"/>
    </location>
</feature>
<dbReference type="Pfam" id="PF23271">
    <property type="entry name" value="HEAT_GCN1"/>
    <property type="match status" value="1"/>
</dbReference>
<dbReference type="Pfam" id="PF24984">
    <property type="entry name" value="HEAT_EF3_GNC1"/>
    <property type="match status" value="1"/>
</dbReference>
<dbReference type="PANTHER" id="PTHR23346:SF7">
    <property type="entry name" value="STALLED RIBOSOME SENSOR GCN1"/>
    <property type="match status" value="1"/>
</dbReference>
<dbReference type="Proteomes" id="UP000443090">
    <property type="component" value="Unassembled WGS sequence"/>
</dbReference>
<feature type="region of interest" description="Disordered" evidence="5">
    <location>
        <begin position="2652"/>
        <end position="2678"/>
    </location>
</feature>
<dbReference type="InterPro" id="IPR034085">
    <property type="entry name" value="TOG"/>
</dbReference>
<comment type="caution">
    <text evidence="7">The sequence shown here is derived from an EMBL/GenBank/DDBJ whole genome shotgun (WGS) entry which is preliminary data.</text>
</comment>
<evidence type="ECO:0000313" key="8">
    <source>
        <dbReference type="Proteomes" id="UP000443090"/>
    </source>
</evidence>
<dbReference type="InterPro" id="IPR056810">
    <property type="entry name" value="GNC1-like_N"/>
</dbReference>
<comment type="similarity">
    <text evidence="1">Belongs to the GCN1 family.</text>
</comment>
<dbReference type="GO" id="GO:0034198">
    <property type="term" value="P:cellular response to amino acid starvation"/>
    <property type="evidence" value="ECO:0007669"/>
    <property type="project" value="TreeGrafter"/>
</dbReference>
<dbReference type="Pfam" id="PF24987">
    <property type="entry name" value="HEAT_EF3_N"/>
    <property type="match status" value="1"/>
</dbReference>
<dbReference type="PROSITE" id="PS50077">
    <property type="entry name" value="HEAT_REPEAT"/>
    <property type="match status" value="2"/>
</dbReference>
<dbReference type="OrthoDB" id="5148094at2759"/>
<dbReference type="Pfam" id="PF12074">
    <property type="entry name" value="Gcn1_N"/>
    <property type="match status" value="1"/>
</dbReference>
<reference evidence="7 8" key="1">
    <citation type="submission" date="2018-05" db="EMBL/GenBank/DDBJ databases">
        <title>Genome sequencing and assembly of the regulated plant pathogen Lachnellula willkommii and related sister species for the development of diagnostic species identification markers.</title>
        <authorList>
            <person name="Giroux E."/>
            <person name="Bilodeau G."/>
        </authorList>
    </citation>
    <scope>NUCLEOTIDE SEQUENCE [LARGE SCALE GENOMIC DNA]</scope>
    <source>
        <strain evidence="7 8">CBS 160.35</strain>
    </source>
</reference>
<dbReference type="GO" id="GO:1904688">
    <property type="term" value="P:regulation of cytoplasmic translational initiation"/>
    <property type="evidence" value="ECO:0007669"/>
    <property type="project" value="UniProtKB-ARBA"/>
</dbReference>
<evidence type="ECO:0000313" key="7">
    <source>
        <dbReference type="EMBL" id="TVY49553.1"/>
    </source>
</evidence>
<gene>
    <name evidence="7" type="primary">GCN1</name>
    <name evidence="7" type="ORF">LOCC1_G000518</name>
</gene>
<evidence type="ECO:0000256" key="2">
    <source>
        <dbReference type="ARBA" id="ARBA00022737"/>
    </source>
</evidence>
<evidence type="ECO:0000256" key="3">
    <source>
        <dbReference type="ARBA" id="ARBA00072275"/>
    </source>
</evidence>
<dbReference type="InterPro" id="IPR022716">
    <property type="entry name" value="Gcn1_N"/>
</dbReference>
<dbReference type="InterPro" id="IPR057546">
    <property type="entry name" value="HEAT_GCN1"/>
</dbReference>
<keyword evidence="8" id="KW-1185">Reference proteome</keyword>
<proteinExistence type="inferred from homology"/>
<dbReference type="GO" id="GO:0030295">
    <property type="term" value="F:protein kinase activator activity"/>
    <property type="evidence" value="ECO:0007669"/>
    <property type="project" value="UniProtKB-ARBA"/>
</dbReference>
<evidence type="ECO:0000256" key="4">
    <source>
        <dbReference type="PROSITE-ProRule" id="PRU00103"/>
    </source>
</evidence>
<dbReference type="InterPro" id="IPR021133">
    <property type="entry name" value="HEAT_type_2"/>
</dbReference>
<dbReference type="GO" id="GO:0005829">
    <property type="term" value="C:cytosol"/>
    <property type="evidence" value="ECO:0007669"/>
    <property type="project" value="TreeGrafter"/>
</dbReference>
<accession>A0A8H8S9H7</accession>
<name>A0A8H8S9H7_9HELO</name>
<evidence type="ECO:0000259" key="6">
    <source>
        <dbReference type="SMART" id="SM01349"/>
    </source>
</evidence>
<dbReference type="GO" id="GO:0016301">
    <property type="term" value="F:kinase activity"/>
    <property type="evidence" value="ECO:0007669"/>
    <property type="project" value="UniProtKB-KW"/>
</dbReference>
<dbReference type="Gene3D" id="1.25.10.10">
    <property type="entry name" value="Leucine-rich Repeat Variant"/>
    <property type="match status" value="6"/>
</dbReference>
<dbReference type="EMBL" id="QGMI01000009">
    <property type="protein sequence ID" value="TVY49553.1"/>
    <property type="molecule type" value="Genomic_DNA"/>
</dbReference>
<dbReference type="FunFam" id="1.25.10.10:FF:000090">
    <property type="entry name" value="eIF-2-alpha kinase activator GCN1"/>
    <property type="match status" value="1"/>
</dbReference>
<dbReference type="Pfam" id="PF24993">
    <property type="entry name" value="GNC1_N"/>
    <property type="match status" value="1"/>
</dbReference>
<evidence type="ECO:0000256" key="1">
    <source>
        <dbReference type="ARBA" id="ARBA00007366"/>
    </source>
</evidence>
<evidence type="ECO:0000256" key="5">
    <source>
        <dbReference type="SAM" id="MobiDB-lite"/>
    </source>
</evidence>
<feature type="repeat" description="HEAT" evidence="4">
    <location>
        <begin position="2001"/>
        <end position="2038"/>
    </location>
</feature>
<dbReference type="InterPro" id="IPR011989">
    <property type="entry name" value="ARM-like"/>
</dbReference>
<organism evidence="7 8">
    <name type="scientific">Lachnellula occidentalis</name>
    <dbReference type="NCBI Taxonomy" id="215460"/>
    <lineage>
        <taxon>Eukaryota</taxon>
        <taxon>Fungi</taxon>
        <taxon>Dikarya</taxon>
        <taxon>Ascomycota</taxon>
        <taxon>Pezizomycotina</taxon>
        <taxon>Leotiomycetes</taxon>
        <taxon>Helotiales</taxon>
        <taxon>Lachnaceae</taxon>
        <taxon>Lachnellula</taxon>
    </lineage>
</organism>
<feature type="domain" description="TOG" evidence="6">
    <location>
        <begin position="1362"/>
        <end position="1599"/>
    </location>
</feature>
<keyword evidence="7" id="KW-0808">Transferase</keyword>
<dbReference type="PANTHER" id="PTHR23346">
    <property type="entry name" value="TRANSLATIONAL ACTIVATOR GCN1-RELATED"/>
    <property type="match status" value="1"/>
</dbReference>
<dbReference type="SMART" id="SM01349">
    <property type="entry name" value="TOG"/>
    <property type="match status" value="1"/>
</dbReference>
<keyword evidence="7" id="KW-0418">Kinase</keyword>
<sequence length="2693" mass="293979">MTEVEVNGITVVDLDITATKAALSSSSTTRRLGSLHNLEERLSHNGRLFLTFTNVAYIGQELFPRILDLFTYTYPAYHDRHSRVAVQRCIRNIFSSEAPPEALANFVKFIHVETRKPGLAPSNAFVLVEWCSILLQEISGTSHWERWGLETVVSNAQALELCLSESSRSNVKHSALVVTRRGLRKVFSKEDARQKAIEDVVKTLTAKGSQPSARNAVMLGVVAGVCARLPEPKAILSRKTSEIYAFYNREVIGSRSAVPAHVANGLSDFFEAFTTKNDSEKEIIPSLEKALLRAPEIVLNGLIEPFFQALPDTIDLSTILQGNLLKPLLSNIKSTNASIRHGALSTFKAIMLRCHEPDIIAKVAEEIIMPLKTGKLPSADQRASHAELLAVLPVSTLTVVSVTPAIAAAASKEANDVALGAETATLLHYVKWGVSNGSEVPKPVIDIFVKGLSDKKVPVKRLWALRLGELFWDVHDSGILNSRFSSLAEAVTPALMDIWQETNSNPISAAQSGLVTAAYIFTAISHSKLAAAANSKVEIALKKAQVARQALTMDPKPSYLLNPRIYGKLSTDDDFKWLIRALSSLSRDLSTIEADSATGLGWSQAMIFCICSTSVKPGLRRDASRALSEMYVKDASRISQIIIAGLWRWRQSVESADKDSAAATSKTDNQNLHLVVRCICLPPVDVERLGGSVSESIRQKQMVSLLVLSRPELLPRINWIDLCLRVEVDPGVLAREFGDQLIQQILDFTSFTETSSIQHSDLVKTGAFNAAAELAFVAPDVMTSRIVLLIKQDLDSTQLANIGPIEAAIFRTQEGTAFVDVLATKSQDYVPNKNTKDYDTLKWEEELRAQLAQKKGQQKKLSPEESVKVNSQLKKESGIRLSIRYLEAKLLRGIGIIKSLATGPPTDARLWIGPAVKALVDVISAGAGLITGNAAPEAYISCSEILASRIGVLRPFIGIATLRALDVPHLPAHLLQEPLGALITRVLYRLRFSGEQRPFDTVSLTYILPLVFLVLENGGFGDADDAEAQIVLALEFISFHTDVSSDTFVPRSEIISALISSMQSYNQHYKIIKDCLADLCRCIAPSITDPEVAILAQGAIVPQIAVRTSVLQSISAEIDMSDLDFSDEIWLACHDDVDENIELGREIWEESGFEISITSPFRMLPYLNSADKQLRRAAARSLADAMKLQPATLRDALQRLQSSYKELAKPRVPQLDEYGMPKKMDLSDPWEARNGIAIAFKELAPVFEESLLDEFLRFLIEQGPLGDRDPNVREEMIEAATVIIALHGKDKVEDLMKTFEHTLEAPDKGSEFADRVNEAVIIMYGALARHLKAGDARVPKVVDRLLETLSTPSEAVQYAVAECLPPLVRASSEKMPDYMHQVLDRLLNSKKYAARRGAAYGVAGLVNGKGISALREYRIMVTLKGAIENKKDVNHREGALLAYELLSTMLGRVFEPYVIQIVPQLLSSFGDASADVREGCLAAAKACFASLSSYGVKRILPTLLDGLDDQQWRSKKGACDLLGAMAYLDPQQLAQSLPEIIPPLTGVLNDSHKEVRLAANRSLKRFGEVINNPEIKSLVDVLLKALSDPTKYTDDALDALIKVSFVHYLDAPSLALVARILERGLGDRSATKRKSAQVIGSLAHLTERKDLIAHLPILVAGLKIAIVDPVPTTRATASKALGSLIEKLGEDALPDLIPGLMQTLKSDTGAGDRLGSAQALSEVLAGLGTSRLEETLPTILQNVASNKASVREGFMSLFIFLPVCFGNSFANYLSKIIPPILSGLADDIESIRDTSLRAGRLLVKNFATKAIDLLLPELERGLADDSYRIRLSSVELVGDLLFNLTGISATTEQDEVEDGAQEAGASLLEVLGEERRNKVLSSLYICRCDTSGLVRTAALNVWKALVATSPRTLKELIPTLTQLIIRRLGSSNMEQKVIAGNALGELIRKAGDGVLSTLLPTLEEGLQTSTDTDAKQGICIALRELISSASPDALEDHEKTLISVVRTALIDSDEEVREAAAEAFDSLQQILGKRAVDQVLPYLLNLLRTDEEADNALSALLTLLTETTRSNIILPNLIPTLTASPITSFNAKALASLSTVAGSAMTRRLPSILNSLMDNIISCKNEELKADLEVSFDTVILSIDEFDGLNTAMSVLLALVKHDDHHRRAATDYHLAKFFAAATVDYSRYNQDIIRALLMSFDDRDPEVVKAAWTALSEFTKHLKKEEMESLVFSTRQILQHVGVAGSNLPGFGLPKGINAILPIFLQGLMNGTSEQRTQAALAISDIVDRASGDSLKPFVTQITGPLIRVVSERSTEVKAAILLTLNNLLEKIPTFLKPFLPQLQRTFAKSLADTSSEVLRTRAAKALGTLITLTPRIDPLIAELVTGSRTSDAGVRNAMLKALYEVISKAGGNMGEPSRNAVLALIDTDPEDNDISMAITNAKLLGALIKNVPSENASGLIKNRVMTTHFSQSSVLALNAVLFESPSSLTRSAFADDLPKVISQGMASKNTFISDNCVLAAGKYLLADTRSSDYETTKPLFETLATLIQPGTPADTRRLSLVVVRTVCRHHMDHVRPHLPLLAQPVFASVRDPIIPIKLAAEAAFMALFDVVDEESRIFDRYVATQEMPAGQKRSMQDYFKRVALRLGNTARERRDAEGGQGGLGLSNDEFDDERELQSIGKVDLGERAFDE</sequence>
<protein>
    <recommendedName>
        <fullName evidence="3">eIF-2-alpha kinase activator GCN1</fullName>
    </recommendedName>
</protein>
<dbReference type="Pfam" id="PF25801">
    <property type="entry name" value="HEAT_GCN1_C_2"/>
    <property type="match status" value="1"/>
</dbReference>
<dbReference type="InterPro" id="IPR056809">
    <property type="entry name" value="HEAT_GCN1_fung"/>
</dbReference>
<dbReference type="InterPro" id="IPR016024">
    <property type="entry name" value="ARM-type_fold"/>
</dbReference>
<keyword evidence="2" id="KW-0677">Repeat</keyword>